<evidence type="ECO:0000256" key="1">
    <source>
        <dbReference type="SAM" id="MobiDB-lite"/>
    </source>
</evidence>
<name>A0AAV5S9Y4_9BILA</name>
<evidence type="ECO:0000313" key="3">
    <source>
        <dbReference type="Proteomes" id="UP001432027"/>
    </source>
</evidence>
<feature type="compositionally biased region" description="Basic residues" evidence="1">
    <location>
        <begin position="48"/>
        <end position="66"/>
    </location>
</feature>
<keyword evidence="3" id="KW-1185">Reference proteome</keyword>
<sequence length="66" mass="7518">MSSYVIASPHVCSSLRDFVEGVTTHRFLITLNGSCWQSWEETGDQKHGGRKRNGARIRRGRSQWLA</sequence>
<gene>
    <name evidence="2" type="ORF">PENTCL1PPCAC_39</name>
</gene>
<feature type="region of interest" description="Disordered" evidence="1">
    <location>
        <begin position="41"/>
        <end position="66"/>
    </location>
</feature>
<proteinExistence type="predicted"/>
<dbReference type="EMBL" id="BTSX01000001">
    <property type="protein sequence ID" value="GMS77864.1"/>
    <property type="molecule type" value="Genomic_DNA"/>
</dbReference>
<protein>
    <submittedName>
        <fullName evidence="2">Uncharacterized protein</fullName>
    </submittedName>
</protein>
<accession>A0AAV5S9Y4</accession>
<dbReference type="AlphaFoldDB" id="A0AAV5S9Y4"/>
<dbReference type="Proteomes" id="UP001432027">
    <property type="component" value="Unassembled WGS sequence"/>
</dbReference>
<organism evidence="2 3">
    <name type="scientific">Pristionchus entomophagus</name>
    <dbReference type="NCBI Taxonomy" id="358040"/>
    <lineage>
        <taxon>Eukaryota</taxon>
        <taxon>Metazoa</taxon>
        <taxon>Ecdysozoa</taxon>
        <taxon>Nematoda</taxon>
        <taxon>Chromadorea</taxon>
        <taxon>Rhabditida</taxon>
        <taxon>Rhabditina</taxon>
        <taxon>Diplogasteromorpha</taxon>
        <taxon>Diplogasteroidea</taxon>
        <taxon>Neodiplogasteridae</taxon>
        <taxon>Pristionchus</taxon>
    </lineage>
</organism>
<reference evidence="2" key="1">
    <citation type="submission" date="2023-10" db="EMBL/GenBank/DDBJ databases">
        <title>Genome assembly of Pristionchus species.</title>
        <authorList>
            <person name="Yoshida K."/>
            <person name="Sommer R.J."/>
        </authorList>
    </citation>
    <scope>NUCLEOTIDE SEQUENCE</scope>
    <source>
        <strain evidence="2">RS0144</strain>
    </source>
</reference>
<comment type="caution">
    <text evidence="2">The sequence shown here is derived from an EMBL/GenBank/DDBJ whole genome shotgun (WGS) entry which is preliminary data.</text>
</comment>
<evidence type="ECO:0000313" key="2">
    <source>
        <dbReference type="EMBL" id="GMS77864.1"/>
    </source>
</evidence>
<feature type="non-terminal residue" evidence="2">
    <location>
        <position position="66"/>
    </location>
</feature>